<protein>
    <submittedName>
        <fullName evidence="1">Uncharacterized protein</fullName>
    </submittedName>
</protein>
<dbReference type="Proteomes" id="UP000230833">
    <property type="component" value="Unassembled WGS sequence"/>
</dbReference>
<gene>
    <name evidence="1" type="ORF">COV07_01065</name>
</gene>
<accession>A0A2H0RKS0</accession>
<dbReference type="EMBL" id="PCYL01000012">
    <property type="protein sequence ID" value="PIR47047.1"/>
    <property type="molecule type" value="Genomic_DNA"/>
</dbReference>
<proteinExistence type="predicted"/>
<name>A0A2H0RKS0_9BACT</name>
<organism evidence="1 2">
    <name type="scientific">Candidatus Vogelbacteria bacterium CG10_big_fil_rev_8_21_14_0_10_45_14</name>
    <dbReference type="NCBI Taxonomy" id="1975042"/>
    <lineage>
        <taxon>Bacteria</taxon>
        <taxon>Candidatus Vogeliibacteriota</taxon>
    </lineage>
</organism>
<evidence type="ECO:0000313" key="2">
    <source>
        <dbReference type="Proteomes" id="UP000230833"/>
    </source>
</evidence>
<comment type="caution">
    <text evidence="1">The sequence shown here is derived from an EMBL/GenBank/DDBJ whole genome shotgun (WGS) entry which is preliminary data.</text>
</comment>
<evidence type="ECO:0000313" key="1">
    <source>
        <dbReference type="EMBL" id="PIR47047.1"/>
    </source>
</evidence>
<reference evidence="1 2" key="1">
    <citation type="submission" date="2017-09" db="EMBL/GenBank/DDBJ databases">
        <title>Depth-based differentiation of microbial function through sediment-hosted aquifers and enrichment of novel symbionts in the deep terrestrial subsurface.</title>
        <authorList>
            <person name="Probst A.J."/>
            <person name="Ladd B."/>
            <person name="Jarett J.K."/>
            <person name="Geller-Mcgrath D.E."/>
            <person name="Sieber C.M."/>
            <person name="Emerson J.B."/>
            <person name="Anantharaman K."/>
            <person name="Thomas B.C."/>
            <person name="Malmstrom R."/>
            <person name="Stieglmeier M."/>
            <person name="Klingl A."/>
            <person name="Woyke T."/>
            <person name="Ryan C.M."/>
            <person name="Banfield J.F."/>
        </authorList>
    </citation>
    <scope>NUCLEOTIDE SEQUENCE [LARGE SCALE GENOMIC DNA]</scope>
    <source>
        <strain evidence="1">CG10_big_fil_rev_8_21_14_0_10_45_14</strain>
    </source>
</reference>
<sequence>MRELDLCIIGISNLRKTSWDVALEETDGQILFRPSLELATSFGIPHQANIGPICALLLEIRDVYLTHEAWSKAASILHISYTVALKMELATIRRFCVDRETSFVRIKILDSLIIDDKS</sequence>
<dbReference type="AlphaFoldDB" id="A0A2H0RKS0"/>